<dbReference type="PANTHER" id="PTHR22916:SF3">
    <property type="entry name" value="UDP-GLCNAC:BETAGAL BETA-1,3-N-ACETYLGLUCOSAMINYLTRANSFERASE-LIKE PROTEIN 1"/>
    <property type="match status" value="1"/>
</dbReference>
<keyword evidence="2" id="KW-0328">Glycosyltransferase</keyword>
<keyword evidence="3" id="KW-1185">Reference proteome</keyword>
<dbReference type="CDD" id="cd00761">
    <property type="entry name" value="Glyco_tranf_GTA_type"/>
    <property type="match status" value="1"/>
</dbReference>
<accession>A0ABU3E1H7</accession>
<protein>
    <submittedName>
        <fullName evidence="2">Glycosyltransferase family 2 protein</fullName>
        <ecNumber evidence="2">2.4.-.-</ecNumber>
    </submittedName>
</protein>
<dbReference type="RefSeq" id="WP_311683703.1">
    <property type="nucleotide sequence ID" value="NZ_JAVRHM010000008.1"/>
</dbReference>
<dbReference type="Pfam" id="PF00535">
    <property type="entry name" value="Glycos_transf_2"/>
    <property type="match status" value="1"/>
</dbReference>
<dbReference type="Gene3D" id="3.90.550.10">
    <property type="entry name" value="Spore Coat Polysaccharide Biosynthesis Protein SpsA, Chain A"/>
    <property type="match status" value="1"/>
</dbReference>
<gene>
    <name evidence="2" type="ORF">RM549_08415</name>
</gene>
<dbReference type="PANTHER" id="PTHR22916">
    <property type="entry name" value="GLYCOSYLTRANSFERASE"/>
    <property type="match status" value="1"/>
</dbReference>
<name>A0ABU3E1H7_9FLAO</name>
<dbReference type="EC" id="2.4.-.-" evidence="2"/>
<evidence type="ECO:0000313" key="2">
    <source>
        <dbReference type="EMBL" id="MDT0689805.1"/>
    </source>
</evidence>
<comment type="caution">
    <text evidence="2">The sequence shown here is derived from an EMBL/GenBank/DDBJ whole genome shotgun (WGS) entry which is preliminary data.</text>
</comment>
<dbReference type="SUPFAM" id="SSF53448">
    <property type="entry name" value="Nucleotide-diphospho-sugar transferases"/>
    <property type="match status" value="1"/>
</dbReference>
<dbReference type="InterPro" id="IPR029044">
    <property type="entry name" value="Nucleotide-diphossugar_trans"/>
</dbReference>
<dbReference type="Proteomes" id="UP001261624">
    <property type="component" value="Unassembled WGS sequence"/>
</dbReference>
<dbReference type="GO" id="GO:0016757">
    <property type="term" value="F:glycosyltransferase activity"/>
    <property type="evidence" value="ECO:0007669"/>
    <property type="project" value="UniProtKB-KW"/>
</dbReference>
<dbReference type="EMBL" id="JAVRHM010000008">
    <property type="protein sequence ID" value="MDT0689805.1"/>
    <property type="molecule type" value="Genomic_DNA"/>
</dbReference>
<evidence type="ECO:0000313" key="3">
    <source>
        <dbReference type="Proteomes" id="UP001261624"/>
    </source>
</evidence>
<evidence type="ECO:0000259" key="1">
    <source>
        <dbReference type="Pfam" id="PF00535"/>
    </source>
</evidence>
<proteinExistence type="predicted"/>
<keyword evidence="2" id="KW-0808">Transferase</keyword>
<feature type="domain" description="Glycosyltransferase 2-like" evidence="1">
    <location>
        <begin position="11"/>
        <end position="140"/>
    </location>
</feature>
<organism evidence="2 3">
    <name type="scientific">Autumnicola patrickiae</name>
    <dbReference type="NCBI Taxonomy" id="3075591"/>
    <lineage>
        <taxon>Bacteria</taxon>
        <taxon>Pseudomonadati</taxon>
        <taxon>Bacteroidota</taxon>
        <taxon>Flavobacteriia</taxon>
        <taxon>Flavobacteriales</taxon>
        <taxon>Flavobacteriaceae</taxon>
        <taxon>Autumnicola</taxon>
    </lineage>
</organism>
<dbReference type="InterPro" id="IPR001173">
    <property type="entry name" value="Glyco_trans_2-like"/>
</dbReference>
<reference evidence="2 3" key="1">
    <citation type="submission" date="2023-09" db="EMBL/GenBank/DDBJ databases">
        <authorList>
            <person name="Rey-Velasco X."/>
        </authorList>
    </citation>
    <scope>NUCLEOTIDE SEQUENCE [LARGE SCALE GENOMIC DNA]</scope>
    <source>
        <strain evidence="2 3">F188</strain>
    </source>
</reference>
<sequence>MKNDLTEFKVSVIIPVYNAGPFVAKAVQSAVDLPEVGEIILVEDNSPDNALEVCRELEAKYEKIKLLRHPGGDNRGVSASRNLGIENSRFSYIAFLDADDWYLPERFKKDKISFANSHDVDAVYSFSVLEENHERTHKNQKTKPDIREEIGNAGIKEFYKYALEKRWPDFHTNSITLKKEFLVKDKLFDERLRLHEDSELWKRLIRRGKFMPGEILHPVTIIRRHDKNTITSRTLNSRLKMHAVFIDNIGIENLYGFEKKHSIRDIARTKSRTKSNNWARRFFFRLNLIKAKTGSNKFLREFVVANLK</sequence>